<dbReference type="Gene3D" id="3.90.550.10">
    <property type="entry name" value="Spore Coat Polysaccharide Biosynthesis Protein SpsA, Chain A"/>
    <property type="match status" value="1"/>
</dbReference>
<dbReference type="PROSITE" id="PS50005">
    <property type="entry name" value="TPR"/>
    <property type="match status" value="1"/>
</dbReference>
<feature type="domain" description="O-GlcNAc transferase C-terminal" evidence="10">
    <location>
        <begin position="263"/>
        <end position="419"/>
    </location>
</feature>
<sequence>MTASLPSDESQLQELNKALAANELTQAAKLAFALAKRGTLPIMQLIGLAGLMGHAGQAERAAELYHLWLRCTESPLLFAAWYNLGVLQIQANEQQEAEQSLRAALAIKPDFIDARMTLGTLQERLRQHEAALATWRAALAQIDPDHPASRPQQIQALNSVARVAALRKHYPEAEDACARSLLLDPKQSEIAAQWISLRQQQCAWPVCAPLPGLAEADLGHSASAASTLCISDDPAEQLAAAQRHPVNRAAVPAALADHSGYLHRKLRIGYLCSDFSSRAAARLTAELYGLHQREQFDIYGFSWNEEDRSGLRARVAQQMDHHIRLTVMSDLQAAQTIRAHEIDILVDLHGLGADGRPGILAHRAAPVQISWLGHPGSSAMPAVDYVLADAFVLPPQLHASFTERPLYLPDCVQIHDRRRTVGPAPSRASCGLPEDAFVFCSFNSSRKLTPSQFASWMRILKRAPHSVLWLAADSEPVRDNLRIAALRHGVASERLVFAPHLPQADYLARLQLADLCLDTLPFSGGTAAADALWAGVPMLTHAGDSYAARLGGSLLHAIGLPELVMRSARTYEDKAARLAGKPQELARLRRRLTKNRDKTPLFDTPALVRNLEQLYLQVARGALQNDADQRGTSDSKPDATLPLVSILIPTSEADSAELLEATVRSALAQHYGRCEIIVSDSGSGDTRYKRLNKLLAAHPQLRYNRAPTLSAEDNLDHCLALALGEYIAVAPAGDLLHEEKISKMMHFYQNYPGIGLVACWRQPIAADGKPLPGGPLMPQAALGGASLAGVLLAYDGGASADLCQPAGLLLKRANLGTSFGHYQGKRYRHLGGVATALAALAGHECAYLSEPLSQYHPTPPAAPDAATLDSMLAPALERLYLLYEAHTRQHFLTDSTRFKTLLAARLEALSLLVHRHHTQLAAGDAQQNETVQQALRLGYQLLLSAF</sequence>
<protein>
    <recommendedName>
        <fullName evidence="3">protein O-GlcNAc transferase</fullName>
        <ecNumber evidence="3">2.4.1.255</ecNumber>
    </recommendedName>
</protein>
<dbReference type="Pfam" id="PF13844">
    <property type="entry name" value="Glyco_transf_41"/>
    <property type="match status" value="2"/>
</dbReference>
<keyword evidence="5 11" id="KW-0808">Transferase</keyword>
<evidence type="ECO:0000256" key="1">
    <source>
        <dbReference type="ARBA" id="ARBA00004922"/>
    </source>
</evidence>
<comment type="pathway">
    <text evidence="1">Protein modification; protein glycosylation.</text>
</comment>
<feature type="domain" description="Glycosyltransferase 2-like" evidence="9">
    <location>
        <begin position="645"/>
        <end position="759"/>
    </location>
</feature>
<dbReference type="CDD" id="cd00761">
    <property type="entry name" value="Glyco_tranf_GTA_type"/>
    <property type="match status" value="1"/>
</dbReference>
<evidence type="ECO:0000256" key="2">
    <source>
        <dbReference type="ARBA" id="ARBA00005386"/>
    </source>
</evidence>
<dbReference type="GO" id="GO:0097363">
    <property type="term" value="F:protein O-acetylglucosaminyltransferase activity"/>
    <property type="evidence" value="ECO:0007669"/>
    <property type="project" value="UniProtKB-EC"/>
</dbReference>
<evidence type="ECO:0000256" key="8">
    <source>
        <dbReference type="PROSITE-ProRule" id="PRU00339"/>
    </source>
</evidence>
<dbReference type="PANTHER" id="PTHR44998">
    <property type="match status" value="1"/>
</dbReference>
<name>A0A6L8KI36_9BURK</name>
<dbReference type="InterPro" id="IPR011990">
    <property type="entry name" value="TPR-like_helical_dom_sf"/>
</dbReference>
<dbReference type="SUPFAM" id="SSF53756">
    <property type="entry name" value="UDP-Glycosyltransferase/glycogen phosphorylase"/>
    <property type="match status" value="1"/>
</dbReference>
<dbReference type="EC" id="2.4.1.255" evidence="3"/>
<gene>
    <name evidence="11" type="ORF">GTP46_22690</name>
</gene>
<dbReference type="SUPFAM" id="SSF53448">
    <property type="entry name" value="Nucleotide-diphospho-sugar transferases"/>
    <property type="match status" value="1"/>
</dbReference>
<evidence type="ECO:0000259" key="10">
    <source>
        <dbReference type="Pfam" id="PF13844"/>
    </source>
</evidence>
<dbReference type="InterPro" id="IPR029489">
    <property type="entry name" value="OGT/SEC/SPY_C"/>
</dbReference>
<keyword evidence="12" id="KW-1185">Reference proteome</keyword>
<feature type="domain" description="O-GlcNAc transferase C-terminal" evidence="10">
    <location>
        <begin position="426"/>
        <end position="609"/>
    </location>
</feature>
<dbReference type="InterPro" id="IPR019734">
    <property type="entry name" value="TPR_rpt"/>
</dbReference>
<dbReference type="InterPro" id="IPR029044">
    <property type="entry name" value="Nucleotide-diphossugar_trans"/>
</dbReference>
<keyword evidence="7 8" id="KW-0802">TPR repeat</keyword>
<dbReference type="InterPro" id="IPR001173">
    <property type="entry name" value="Glyco_trans_2-like"/>
</dbReference>
<feature type="repeat" description="TPR" evidence="8">
    <location>
        <begin position="78"/>
        <end position="111"/>
    </location>
</feature>
<keyword evidence="4" id="KW-0328">Glycosyltransferase</keyword>
<evidence type="ECO:0000256" key="3">
    <source>
        <dbReference type="ARBA" id="ARBA00011970"/>
    </source>
</evidence>
<comment type="similarity">
    <text evidence="2">Belongs to the glycosyltransferase 41 family. O-GlcNAc transferase subfamily.</text>
</comment>
<dbReference type="Gene3D" id="3.40.50.2000">
    <property type="entry name" value="Glycogen Phosphorylase B"/>
    <property type="match status" value="1"/>
</dbReference>
<reference evidence="11 12" key="1">
    <citation type="submission" date="2019-12" db="EMBL/GenBank/DDBJ databases">
        <title>Novel species isolated from a subtropical stream in China.</title>
        <authorList>
            <person name="Lu H."/>
        </authorList>
    </citation>
    <scope>NUCLEOTIDE SEQUENCE [LARGE SCALE GENOMIC DNA]</scope>
    <source>
        <strain evidence="11 12">FT135W</strain>
    </source>
</reference>
<dbReference type="SUPFAM" id="SSF48452">
    <property type="entry name" value="TPR-like"/>
    <property type="match status" value="1"/>
</dbReference>
<keyword evidence="6" id="KW-0677">Repeat</keyword>
<dbReference type="Pfam" id="PF00535">
    <property type="entry name" value="Glycos_transf_2"/>
    <property type="match status" value="1"/>
</dbReference>
<evidence type="ECO:0000256" key="6">
    <source>
        <dbReference type="ARBA" id="ARBA00022737"/>
    </source>
</evidence>
<evidence type="ECO:0000313" key="11">
    <source>
        <dbReference type="EMBL" id="MYM25442.1"/>
    </source>
</evidence>
<evidence type="ECO:0000256" key="5">
    <source>
        <dbReference type="ARBA" id="ARBA00022679"/>
    </source>
</evidence>
<evidence type="ECO:0000256" key="4">
    <source>
        <dbReference type="ARBA" id="ARBA00022676"/>
    </source>
</evidence>
<dbReference type="Gene3D" id="1.25.40.10">
    <property type="entry name" value="Tetratricopeptide repeat domain"/>
    <property type="match status" value="1"/>
</dbReference>
<dbReference type="EMBL" id="WWCN01000016">
    <property type="protein sequence ID" value="MYM25442.1"/>
    <property type="molecule type" value="Genomic_DNA"/>
</dbReference>
<dbReference type="RefSeq" id="WP_161008892.1">
    <property type="nucleotide sequence ID" value="NZ_WWCN01000016.1"/>
</dbReference>
<proteinExistence type="inferred from homology"/>
<organism evidence="11 12">
    <name type="scientific">Duganella flavida</name>
    <dbReference type="NCBI Taxonomy" id="2692175"/>
    <lineage>
        <taxon>Bacteria</taxon>
        <taxon>Pseudomonadati</taxon>
        <taxon>Pseudomonadota</taxon>
        <taxon>Betaproteobacteria</taxon>
        <taxon>Burkholderiales</taxon>
        <taxon>Oxalobacteraceae</taxon>
        <taxon>Telluria group</taxon>
        <taxon>Duganella</taxon>
    </lineage>
</organism>
<evidence type="ECO:0000259" key="9">
    <source>
        <dbReference type="Pfam" id="PF00535"/>
    </source>
</evidence>
<evidence type="ECO:0000313" key="12">
    <source>
        <dbReference type="Proteomes" id="UP000479335"/>
    </source>
</evidence>
<dbReference type="Gene3D" id="3.40.50.11380">
    <property type="match status" value="1"/>
</dbReference>
<dbReference type="PANTHER" id="PTHR44998:SF1">
    <property type="entry name" value="UDP-N-ACETYLGLUCOSAMINE--PEPTIDE N-ACETYLGLUCOSAMINYLTRANSFERASE 110 KDA SUBUNIT"/>
    <property type="match status" value="1"/>
</dbReference>
<comment type="caution">
    <text evidence="11">The sequence shown here is derived from an EMBL/GenBank/DDBJ whole genome shotgun (WGS) entry which is preliminary data.</text>
</comment>
<accession>A0A6L8KI36</accession>
<dbReference type="SMART" id="SM00028">
    <property type="entry name" value="TPR"/>
    <property type="match status" value="3"/>
</dbReference>
<dbReference type="Proteomes" id="UP000479335">
    <property type="component" value="Unassembled WGS sequence"/>
</dbReference>
<dbReference type="AlphaFoldDB" id="A0A6L8KI36"/>
<evidence type="ECO:0000256" key="7">
    <source>
        <dbReference type="ARBA" id="ARBA00022803"/>
    </source>
</evidence>